<dbReference type="Proteomes" id="UP000828390">
    <property type="component" value="Unassembled WGS sequence"/>
</dbReference>
<sequence length="93" mass="10752">MGVDAPENLKVLEDLKNKLDSEQDTAQRYQILCLMKRHLGPVYEAFLAREDDWSPSELLDYLENNMPESQALIIISHVFSECGCTIQRHMSRL</sequence>
<evidence type="ECO:0000313" key="2">
    <source>
        <dbReference type="Proteomes" id="UP000828390"/>
    </source>
</evidence>
<reference evidence="1" key="1">
    <citation type="journal article" date="2019" name="bioRxiv">
        <title>The Genome of the Zebra Mussel, Dreissena polymorpha: A Resource for Invasive Species Research.</title>
        <authorList>
            <person name="McCartney M.A."/>
            <person name="Auch B."/>
            <person name="Kono T."/>
            <person name="Mallez S."/>
            <person name="Zhang Y."/>
            <person name="Obille A."/>
            <person name="Becker A."/>
            <person name="Abrahante J.E."/>
            <person name="Garbe J."/>
            <person name="Badalamenti J.P."/>
            <person name="Herman A."/>
            <person name="Mangelson H."/>
            <person name="Liachko I."/>
            <person name="Sullivan S."/>
            <person name="Sone E.D."/>
            <person name="Koren S."/>
            <person name="Silverstein K.A.T."/>
            <person name="Beckman K.B."/>
            <person name="Gohl D.M."/>
        </authorList>
    </citation>
    <scope>NUCLEOTIDE SEQUENCE</scope>
    <source>
        <strain evidence="1">Duluth1</strain>
        <tissue evidence="1">Whole animal</tissue>
    </source>
</reference>
<reference evidence="1" key="2">
    <citation type="submission" date="2020-11" db="EMBL/GenBank/DDBJ databases">
        <authorList>
            <person name="McCartney M.A."/>
            <person name="Auch B."/>
            <person name="Kono T."/>
            <person name="Mallez S."/>
            <person name="Becker A."/>
            <person name="Gohl D.M."/>
            <person name="Silverstein K.A.T."/>
            <person name="Koren S."/>
            <person name="Bechman K.B."/>
            <person name="Herman A."/>
            <person name="Abrahante J.E."/>
            <person name="Garbe J."/>
        </authorList>
    </citation>
    <scope>NUCLEOTIDE SEQUENCE</scope>
    <source>
        <strain evidence="1">Duluth1</strain>
        <tissue evidence="1">Whole animal</tissue>
    </source>
</reference>
<evidence type="ECO:0000313" key="1">
    <source>
        <dbReference type="EMBL" id="KAH3814642.1"/>
    </source>
</evidence>
<comment type="caution">
    <text evidence="1">The sequence shown here is derived from an EMBL/GenBank/DDBJ whole genome shotgun (WGS) entry which is preliminary data.</text>
</comment>
<organism evidence="1 2">
    <name type="scientific">Dreissena polymorpha</name>
    <name type="common">Zebra mussel</name>
    <name type="synonym">Mytilus polymorpha</name>
    <dbReference type="NCBI Taxonomy" id="45954"/>
    <lineage>
        <taxon>Eukaryota</taxon>
        <taxon>Metazoa</taxon>
        <taxon>Spiralia</taxon>
        <taxon>Lophotrochozoa</taxon>
        <taxon>Mollusca</taxon>
        <taxon>Bivalvia</taxon>
        <taxon>Autobranchia</taxon>
        <taxon>Heteroconchia</taxon>
        <taxon>Euheterodonta</taxon>
        <taxon>Imparidentia</taxon>
        <taxon>Neoheterodontei</taxon>
        <taxon>Myida</taxon>
        <taxon>Dreissenoidea</taxon>
        <taxon>Dreissenidae</taxon>
        <taxon>Dreissena</taxon>
    </lineage>
</organism>
<keyword evidence="2" id="KW-1185">Reference proteome</keyword>
<proteinExistence type="predicted"/>
<accession>A0A9D4JP24</accession>
<name>A0A9D4JP24_DREPO</name>
<dbReference type="AlphaFoldDB" id="A0A9D4JP24"/>
<protein>
    <submittedName>
        <fullName evidence="1">Uncharacterized protein</fullName>
    </submittedName>
</protein>
<gene>
    <name evidence="1" type="ORF">DPMN_143147</name>
</gene>
<dbReference type="EMBL" id="JAIWYP010000006">
    <property type="protein sequence ID" value="KAH3814642.1"/>
    <property type="molecule type" value="Genomic_DNA"/>
</dbReference>